<reference evidence="2 3" key="1">
    <citation type="submission" date="2020-02" db="EMBL/GenBank/DDBJ databases">
        <title>Whole-genome analyses of novel actinobacteria.</title>
        <authorList>
            <person name="Sahin N."/>
            <person name="Tatar D."/>
        </authorList>
    </citation>
    <scope>NUCLEOTIDE SEQUENCE [LARGE SCALE GENOMIC DNA]</scope>
    <source>
        <strain evidence="2 3">SB3404</strain>
    </source>
</reference>
<dbReference type="RefSeq" id="WP_165297549.1">
    <property type="nucleotide sequence ID" value="NZ_JAAKZZ010000035.1"/>
</dbReference>
<evidence type="ECO:0000256" key="1">
    <source>
        <dbReference type="SAM" id="MobiDB-lite"/>
    </source>
</evidence>
<evidence type="ECO:0000313" key="3">
    <source>
        <dbReference type="Proteomes" id="UP000477722"/>
    </source>
</evidence>
<accession>A0A6G4WSB6</accession>
<name>A0A6G4WSB6_9ACTN</name>
<sequence>MTTKNTSAGAEPQRTAGSKAARVAPANPHGRVESIVLSHHLNIEGTDHPPGSKIWVSADYARRLRRQGYIART</sequence>
<dbReference type="AlphaFoldDB" id="A0A6G4WSB6"/>
<evidence type="ECO:0000313" key="2">
    <source>
        <dbReference type="EMBL" id="NGO67893.1"/>
    </source>
</evidence>
<comment type="caution">
    <text evidence="2">The sequence shown here is derived from an EMBL/GenBank/DDBJ whole genome shotgun (WGS) entry which is preliminary data.</text>
</comment>
<keyword evidence="3" id="KW-1185">Reference proteome</keyword>
<protein>
    <submittedName>
        <fullName evidence="2">Uncharacterized protein</fullName>
    </submittedName>
</protein>
<organism evidence="2 3">
    <name type="scientific">Streptomyces boncukensis</name>
    <dbReference type="NCBI Taxonomy" id="2711219"/>
    <lineage>
        <taxon>Bacteria</taxon>
        <taxon>Bacillati</taxon>
        <taxon>Actinomycetota</taxon>
        <taxon>Actinomycetes</taxon>
        <taxon>Kitasatosporales</taxon>
        <taxon>Streptomycetaceae</taxon>
        <taxon>Streptomyces</taxon>
    </lineage>
</organism>
<gene>
    <name evidence="2" type="ORF">G5C65_05880</name>
</gene>
<dbReference type="EMBL" id="JAAKZZ010000035">
    <property type="protein sequence ID" value="NGO67893.1"/>
    <property type="molecule type" value="Genomic_DNA"/>
</dbReference>
<feature type="region of interest" description="Disordered" evidence="1">
    <location>
        <begin position="1"/>
        <end position="29"/>
    </location>
</feature>
<proteinExistence type="predicted"/>
<dbReference type="Proteomes" id="UP000477722">
    <property type="component" value="Unassembled WGS sequence"/>
</dbReference>